<dbReference type="Pfam" id="PF23598">
    <property type="entry name" value="LRR_14"/>
    <property type="match status" value="2"/>
</dbReference>
<dbReference type="AlphaFoldDB" id="A0A6S6SDT1"/>
<accession>A0A6S6SDT1</accession>
<dbReference type="PANTHER" id="PTHR48051:SF1">
    <property type="entry name" value="RAS SUPPRESSOR PROTEIN 1"/>
    <property type="match status" value="1"/>
</dbReference>
<evidence type="ECO:0000256" key="1">
    <source>
        <dbReference type="ARBA" id="ARBA00022614"/>
    </source>
</evidence>
<dbReference type="SUPFAM" id="SSF52058">
    <property type="entry name" value="L domain-like"/>
    <property type="match status" value="1"/>
</dbReference>
<dbReference type="InterPro" id="IPR003591">
    <property type="entry name" value="Leu-rich_rpt_typical-subtyp"/>
</dbReference>
<dbReference type="GO" id="GO:0005737">
    <property type="term" value="C:cytoplasm"/>
    <property type="evidence" value="ECO:0007669"/>
    <property type="project" value="TreeGrafter"/>
</dbReference>
<gene>
    <name evidence="4" type="ORF">HELGO_WM11407</name>
</gene>
<evidence type="ECO:0000313" key="4">
    <source>
        <dbReference type="EMBL" id="CAA6801492.1"/>
    </source>
</evidence>
<dbReference type="InterPro" id="IPR055414">
    <property type="entry name" value="LRR_R13L4/SHOC2-like"/>
</dbReference>
<keyword evidence="2" id="KW-0677">Repeat</keyword>
<sequence length="373" mass="42636">MVSEVDKIRQLLINDETNAVVALQLLKGQPKLQLQVEKEFSQVLEALGKKRLSSIPALLRKFRNQEKLSTKEKMALMAYPRLAEHLEVLDLADARLRRLPDCMRNLSNLKELNLRINKIGHFPNSMKEIKSLEKLYLDNNYLSFFPEVITENTNLLELRLATNKISTLPPSIGKLQRLIYLDLSNNRLLQLPKELSTLEQLEELLLDNNKLKKLPKDLGNLSKLKMLNIWGWKHQLCTLPESFQKLQNLEQLVLSSSEPIKNLSLLAACRNLKILNLGLSKTKDLPNEIGYLSGLMRLSIYGSDSPMTGLPDSIGNLRELTSLYLYDNHNLKDLPETLGNLSKLELLIVVGHSIPKKRQKEIEKILPHCTVKF</sequence>
<dbReference type="InterPro" id="IPR032675">
    <property type="entry name" value="LRR_dom_sf"/>
</dbReference>
<protein>
    <recommendedName>
        <fullName evidence="3">Disease resistance R13L4/SHOC-2-like LRR domain-containing protein</fullName>
    </recommendedName>
</protein>
<dbReference type="EMBL" id="CACVAQ010000065">
    <property type="protein sequence ID" value="CAA6801492.1"/>
    <property type="molecule type" value="Genomic_DNA"/>
</dbReference>
<name>A0A6S6SDT1_9BACT</name>
<dbReference type="InterPro" id="IPR050216">
    <property type="entry name" value="LRR_domain-containing"/>
</dbReference>
<feature type="domain" description="Disease resistance R13L4/SHOC-2-like LRR" evidence="3">
    <location>
        <begin position="158"/>
        <end position="253"/>
    </location>
</feature>
<dbReference type="PROSITE" id="PS51450">
    <property type="entry name" value="LRR"/>
    <property type="match status" value="2"/>
</dbReference>
<dbReference type="Gene3D" id="3.80.10.10">
    <property type="entry name" value="Ribonuclease Inhibitor"/>
    <property type="match status" value="3"/>
</dbReference>
<evidence type="ECO:0000259" key="3">
    <source>
        <dbReference type="Pfam" id="PF23598"/>
    </source>
</evidence>
<organism evidence="4">
    <name type="scientific">uncultured Aureispira sp</name>
    <dbReference type="NCBI Taxonomy" id="1331704"/>
    <lineage>
        <taxon>Bacteria</taxon>
        <taxon>Pseudomonadati</taxon>
        <taxon>Bacteroidota</taxon>
        <taxon>Saprospiria</taxon>
        <taxon>Saprospirales</taxon>
        <taxon>Saprospiraceae</taxon>
        <taxon>Aureispira</taxon>
        <taxon>environmental samples</taxon>
    </lineage>
</organism>
<dbReference type="Pfam" id="PF13855">
    <property type="entry name" value="LRR_8"/>
    <property type="match status" value="1"/>
</dbReference>
<feature type="domain" description="Disease resistance R13L4/SHOC-2-like LRR" evidence="3">
    <location>
        <begin position="263"/>
        <end position="352"/>
    </location>
</feature>
<keyword evidence="1" id="KW-0433">Leucine-rich repeat</keyword>
<dbReference type="SMART" id="SM00364">
    <property type="entry name" value="LRR_BAC"/>
    <property type="match status" value="6"/>
</dbReference>
<proteinExistence type="predicted"/>
<reference evidence="4" key="1">
    <citation type="submission" date="2020-01" db="EMBL/GenBank/DDBJ databases">
        <authorList>
            <person name="Meier V. D."/>
            <person name="Meier V D."/>
        </authorList>
    </citation>
    <scope>NUCLEOTIDE SEQUENCE</scope>
    <source>
        <strain evidence="4">HLG_WM_MAG_10</strain>
    </source>
</reference>
<dbReference type="PANTHER" id="PTHR48051">
    <property type="match status" value="1"/>
</dbReference>
<dbReference type="SMART" id="SM00369">
    <property type="entry name" value="LRR_TYP"/>
    <property type="match status" value="7"/>
</dbReference>
<dbReference type="InterPro" id="IPR001611">
    <property type="entry name" value="Leu-rich_rpt"/>
</dbReference>
<evidence type="ECO:0000256" key="2">
    <source>
        <dbReference type="ARBA" id="ARBA00022737"/>
    </source>
</evidence>